<evidence type="ECO:0000256" key="1">
    <source>
        <dbReference type="ARBA" id="ARBA00022448"/>
    </source>
</evidence>
<dbReference type="SUPFAM" id="SSF52540">
    <property type="entry name" value="P-loop containing nucleoside triphosphate hydrolases"/>
    <property type="match status" value="1"/>
</dbReference>
<sequence>MCEVILKNITKIFGKDNLVIEDVNLKIKDKEFFTIVGPSGCGKSTILNMIAGLEEVSVGEIIFDQQTVNDLPPARRDVAFVFQSYALYPHKNVFENIAFPLKIRKLPKAEIDERVKKTASVLDIQHLLSRKPKELSGGQRQRVALGRAIVRKPKVFLLDEPLSNLDAKLRVYMRAELKKLHKEIQTTMIYVTHDQAEAMTLSDRVAILFEGRIQQCDSPQMVYNFPANKIVAEFIGSPSMNFFEGGLTREDNRTLVRFNDQDSLSIGGGKELELSAIGGSVYDRKDNEVIFGVRPEDVIIGLEKKERWYSGKIFALEPLGNATYVDIQWNKNRLKAEAEPDFQAQPDSPIYFTFKKEKIHLFDKADGKRLKFSTP</sequence>
<dbReference type="InterPro" id="IPR003593">
    <property type="entry name" value="AAA+_ATPase"/>
</dbReference>
<dbReference type="InterPro" id="IPR008995">
    <property type="entry name" value="Mo/tungstate-bd_C_term_dom"/>
</dbReference>
<reference evidence="8 9" key="1">
    <citation type="journal article" date="2015" name="Microbiome">
        <title>Genomic resolution of linkages in carbon, nitrogen, and sulfur cycling among widespread estuary sediment bacteria.</title>
        <authorList>
            <person name="Baker B.J."/>
            <person name="Lazar C.S."/>
            <person name="Teske A.P."/>
            <person name="Dick G.J."/>
        </authorList>
    </citation>
    <scope>NUCLEOTIDE SEQUENCE [LARGE SCALE GENOMIC DNA]</scope>
    <source>
        <strain evidence="8">DG_54_3</strain>
    </source>
</reference>
<dbReference type="SUPFAM" id="SSF50331">
    <property type="entry name" value="MOP-like"/>
    <property type="match status" value="1"/>
</dbReference>
<dbReference type="GO" id="GO:0140359">
    <property type="term" value="F:ABC-type transporter activity"/>
    <property type="evidence" value="ECO:0007669"/>
    <property type="project" value="InterPro"/>
</dbReference>
<gene>
    <name evidence="8" type="ORF">AMJ44_10325</name>
</gene>
<organism evidence="8 9">
    <name type="scientific">candidate division WOR-1 bacterium DG_54_3</name>
    <dbReference type="NCBI Taxonomy" id="1703775"/>
    <lineage>
        <taxon>Bacteria</taxon>
        <taxon>Bacillati</taxon>
        <taxon>Saganbacteria</taxon>
    </lineage>
</organism>
<dbReference type="Gene3D" id="2.40.50.140">
    <property type="entry name" value="Nucleic acid-binding proteins"/>
    <property type="match status" value="1"/>
</dbReference>
<dbReference type="GO" id="GO:0008643">
    <property type="term" value="P:carbohydrate transport"/>
    <property type="evidence" value="ECO:0007669"/>
    <property type="project" value="InterPro"/>
</dbReference>
<evidence type="ECO:0000259" key="7">
    <source>
        <dbReference type="PROSITE" id="PS50893"/>
    </source>
</evidence>
<protein>
    <recommendedName>
        <fullName evidence="7">ABC transporter domain-containing protein</fullName>
    </recommendedName>
</protein>
<keyword evidence="6" id="KW-0472">Membrane</keyword>
<dbReference type="PROSITE" id="PS00211">
    <property type="entry name" value="ABC_TRANSPORTER_1"/>
    <property type="match status" value="1"/>
</dbReference>
<dbReference type="Proteomes" id="UP000051861">
    <property type="component" value="Unassembled WGS sequence"/>
</dbReference>
<dbReference type="GO" id="GO:0005524">
    <property type="term" value="F:ATP binding"/>
    <property type="evidence" value="ECO:0007669"/>
    <property type="project" value="UniProtKB-KW"/>
</dbReference>
<dbReference type="PANTHER" id="PTHR43875">
    <property type="entry name" value="MALTODEXTRIN IMPORT ATP-BINDING PROTEIN MSMX"/>
    <property type="match status" value="1"/>
</dbReference>
<proteinExistence type="predicted"/>
<dbReference type="FunFam" id="3.40.50.300:FF:000042">
    <property type="entry name" value="Maltose/maltodextrin ABC transporter, ATP-binding protein"/>
    <property type="match status" value="1"/>
</dbReference>
<dbReference type="InterPro" id="IPR040582">
    <property type="entry name" value="OB_MalK-like"/>
</dbReference>
<evidence type="ECO:0000256" key="3">
    <source>
        <dbReference type="ARBA" id="ARBA00022741"/>
    </source>
</evidence>
<keyword evidence="5" id="KW-1278">Translocase</keyword>
<evidence type="ECO:0000256" key="4">
    <source>
        <dbReference type="ARBA" id="ARBA00022840"/>
    </source>
</evidence>
<dbReference type="GO" id="GO:0055052">
    <property type="term" value="C:ATP-binding cassette (ABC) transporter complex, substrate-binding subunit-containing"/>
    <property type="evidence" value="ECO:0007669"/>
    <property type="project" value="TreeGrafter"/>
</dbReference>
<dbReference type="Pfam" id="PF17912">
    <property type="entry name" value="OB_MalK"/>
    <property type="match status" value="1"/>
</dbReference>
<evidence type="ECO:0000256" key="2">
    <source>
        <dbReference type="ARBA" id="ARBA00022475"/>
    </source>
</evidence>
<evidence type="ECO:0000313" key="8">
    <source>
        <dbReference type="EMBL" id="KPJ65386.1"/>
    </source>
</evidence>
<keyword evidence="1" id="KW-0813">Transport</keyword>
<dbReference type="InterPro" id="IPR047641">
    <property type="entry name" value="ABC_transpr_MalK/UgpC-like"/>
</dbReference>
<keyword evidence="3" id="KW-0547">Nucleotide-binding</keyword>
<feature type="domain" description="ABC transporter" evidence="7">
    <location>
        <begin position="4"/>
        <end position="235"/>
    </location>
</feature>
<dbReference type="CDD" id="cd03301">
    <property type="entry name" value="ABC_MalK_N"/>
    <property type="match status" value="1"/>
</dbReference>
<dbReference type="Gene3D" id="2.40.50.100">
    <property type="match status" value="1"/>
</dbReference>
<dbReference type="InterPro" id="IPR015855">
    <property type="entry name" value="ABC_transpr_MalK-like"/>
</dbReference>
<evidence type="ECO:0000256" key="6">
    <source>
        <dbReference type="ARBA" id="ARBA00023136"/>
    </source>
</evidence>
<dbReference type="InterPro" id="IPR003439">
    <property type="entry name" value="ABC_transporter-like_ATP-bd"/>
</dbReference>
<dbReference type="PROSITE" id="PS50893">
    <property type="entry name" value="ABC_TRANSPORTER_2"/>
    <property type="match status" value="1"/>
</dbReference>
<accession>A0A0S7XSG9</accession>
<dbReference type="PANTHER" id="PTHR43875:SF15">
    <property type="entry name" value="TREHALOSE IMPORT ATP-BINDING PROTEIN SUGC"/>
    <property type="match status" value="1"/>
</dbReference>
<dbReference type="AlphaFoldDB" id="A0A0S7XSG9"/>
<comment type="caution">
    <text evidence="8">The sequence shown here is derived from an EMBL/GenBank/DDBJ whole genome shotgun (WGS) entry which is preliminary data.</text>
</comment>
<dbReference type="Gene3D" id="3.40.50.300">
    <property type="entry name" value="P-loop containing nucleotide triphosphate hydrolases"/>
    <property type="match status" value="1"/>
</dbReference>
<keyword evidence="4" id="KW-0067">ATP-binding</keyword>
<keyword evidence="2" id="KW-1003">Cell membrane</keyword>
<dbReference type="PATRIC" id="fig|1703775.3.peg.847"/>
<dbReference type="EMBL" id="LIZX01000120">
    <property type="protein sequence ID" value="KPJ65386.1"/>
    <property type="molecule type" value="Genomic_DNA"/>
</dbReference>
<dbReference type="GO" id="GO:0016887">
    <property type="term" value="F:ATP hydrolysis activity"/>
    <property type="evidence" value="ECO:0007669"/>
    <property type="project" value="InterPro"/>
</dbReference>
<dbReference type="SMART" id="SM00382">
    <property type="entry name" value="AAA"/>
    <property type="match status" value="1"/>
</dbReference>
<dbReference type="InterPro" id="IPR012340">
    <property type="entry name" value="NA-bd_OB-fold"/>
</dbReference>
<dbReference type="InterPro" id="IPR017871">
    <property type="entry name" value="ABC_transporter-like_CS"/>
</dbReference>
<evidence type="ECO:0000256" key="5">
    <source>
        <dbReference type="ARBA" id="ARBA00022967"/>
    </source>
</evidence>
<dbReference type="Pfam" id="PF00005">
    <property type="entry name" value="ABC_tran"/>
    <property type="match status" value="1"/>
</dbReference>
<evidence type="ECO:0000313" key="9">
    <source>
        <dbReference type="Proteomes" id="UP000051861"/>
    </source>
</evidence>
<name>A0A0S7XSG9_UNCSA</name>
<dbReference type="InterPro" id="IPR027417">
    <property type="entry name" value="P-loop_NTPase"/>
</dbReference>